<dbReference type="GO" id="GO:0004497">
    <property type="term" value="F:monooxygenase activity"/>
    <property type="evidence" value="ECO:0007669"/>
    <property type="project" value="InterPro"/>
</dbReference>
<accession>A0A3M6YF07</accession>
<dbReference type="InterPro" id="IPR053007">
    <property type="entry name" value="CYP450_monoxygenase_sec-met"/>
</dbReference>
<dbReference type="Proteomes" id="UP000271337">
    <property type="component" value="Unassembled WGS sequence"/>
</dbReference>
<feature type="transmembrane region" description="Helical" evidence="6">
    <location>
        <begin position="315"/>
        <end position="338"/>
    </location>
</feature>
<dbReference type="EMBL" id="QWIL01001105">
    <property type="protein sequence ID" value="RMY07707.1"/>
    <property type="molecule type" value="Genomic_DNA"/>
</dbReference>
<evidence type="ECO:0008006" key="15">
    <source>
        <dbReference type="Google" id="ProtNLM"/>
    </source>
</evidence>
<dbReference type="GO" id="GO:0005506">
    <property type="term" value="F:iron ion binding"/>
    <property type="evidence" value="ECO:0007669"/>
    <property type="project" value="InterPro"/>
</dbReference>
<evidence type="ECO:0000256" key="5">
    <source>
        <dbReference type="PIRSR" id="PIRSR602403-1"/>
    </source>
</evidence>
<evidence type="ECO:0000256" key="6">
    <source>
        <dbReference type="SAM" id="Phobius"/>
    </source>
</evidence>
<dbReference type="OrthoDB" id="3366823at2759"/>
<evidence type="ECO:0000313" key="11">
    <source>
        <dbReference type="Proteomes" id="UP000271337"/>
    </source>
</evidence>
<evidence type="ECO:0000256" key="2">
    <source>
        <dbReference type="ARBA" id="ARBA00010617"/>
    </source>
</evidence>
<evidence type="ECO:0000313" key="14">
    <source>
        <dbReference type="Proteomes" id="UP000282582"/>
    </source>
</evidence>
<organism evidence="8 14">
    <name type="scientific">Hortaea werneckii</name>
    <name type="common">Black yeast</name>
    <name type="synonym">Cladosporium werneckii</name>
    <dbReference type="NCBI Taxonomy" id="91943"/>
    <lineage>
        <taxon>Eukaryota</taxon>
        <taxon>Fungi</taxon>
        <taxon>Dikarya</taxon>
        <taxon>Ascomycota</taxon>
        <taxon>Pezizomycotina</taxon>
        <taxon>Dothideomycetes</taxon>
        <taxon>Dothideomycetidae</taxon>
        <taxon>Mycosphaerellales</taxon>
        <taxon>Teratosphaeriaceae</taxon>
        <taxon>Hortaea</taxon>
    </lineage>
</organism>
<keyword evidence="5" id="KW-0349">Heme</keyword>
<dbReference type="VEuPathDB" id="FungiDB:BTJ68_08783"/>
<evidence type="ECO:0000313" key="8">
    <source>
        <dbReference type="EMBL" id="RMY01533.1"/>
    </source>
</evidence>
<comment type="similarity">
    <text evidence="2">Belongs to the cytochrome P450 family.</text>
</comment>
<keyword evidence="4 5" id="KW-0408">Iron</keyword>
<dbReference type="Proteomes" id="UP000282582">
    <property type="component" value="Unassembled WGS sequence"/>
</dbReference>
<feature type="binding site" description="axial binding residue" evidence="5">
    <location>
        <position position="484"/>
    </location>
    <ligand>
        <name>heme</name>
        <dbReference type="ChEBI" id="CHEBI:30413"/>
    </ligand>
    <ligandPart>
        <name>Fe</name>
        <dbReference type="ChEBI" id="CHEBI:18248"/>
    </ligandPart>
</feature>
<dbReference type="InterPro" id="IPR002403">
    <property type="entry name" value="Cyt_P450_E_grp-IV"/>
</dbReference>
<name>A0A3M6YF07_HORWE</name>
<dbReference type="PRINTS" id="PR00465">
    <property type="entry name" value="EP450IV"/>
</dbReference>
<evidence type="ECO:0000313" key="10">
    <source>
        <dbReference type="EMBL" id="RMY29846.1"/>
    </source>
</evidence>
<dbReference type="EMBL" id="QWIJ01000460">
    <property type="protein sequence ID" value="RMX82100.1"/>
    <property type="molecule type" value="Genomic_DNA"/>
</dbReference>
<evidence type="ECO:0000256" key="4">
    <source>
        <dbReference type="ARBA" id="ARBA00023004"/>
    </source>
</evidence>
<dbReference type="SUPFAM" id="SSF48264">
    <property type="entry name" value="Cytochrome P450"/>
    <property type="match status" value="1"/>
</dbReference>
<sequence>MTLNATYLALQSYTPLLSATPFPTTLILSPLACLSLAALWLLHSATTSTYRTDSHEPPELRPEPPLFSHIYGMLREGADYYSRLYYRHQLGLYTLRTIFGRMYIISSPPWTQAFHRASKTLSFHDLVAPTLHSILGLDPGTLQIFTENLNNERGDRSGVLWEIHDLVKRVLAPGSKSLEEVNQVFFDEIATHVNALPRGEGTEPVELWTWVGRIVSMSSTTAIYGPFNPFALEPSLVDDFWNIAQNMHILFMFPWSWLLSSVAPKLSEARQRVFRALREYSETENYTSGSQLAQESARVRLSKGMTRSQSGQAELSMVMAILLNTVPATFWFLTYISADTRLLADLRQEVDACTTRTDNNRYILIATKLRTHCPLLNSALRETLRLAAPMNTTRYVRDDTSLRHPATGETYLLRKGSLAQIATTVIHQQAEIYGRRQVPPEEFWAERFLRSTRMVEDPATGFRRDDGEKVLGSFGTFGGGSSICPGRHFAWMEMLAFAALLIAGFDIEDAGSGGGGAVAVPPFRKEKMFIAQGLRKPALDPKVVIRRRRGFENVSWKLEL</sequence>
<protein>
    <recommendedName>
        <fullName evidence="15">Cytochrome P450</fullName>
    </recommendedName>
</protein>
<evidence type="ECO:0000313" key="7">
    <source>
        <dbReference type="EMBL" id="RMX82100.1"/>
    </source>
</evidence>
<gene>
    <name evidence="10" type="ORF">D0866_08412</name>
    <name evidence="9" type="ORF">D0867_09264</name>
    <name evidence="8" type="ORF">D0868_08439</name>
    <name evidence="7" type="ORF">D0869_06305</name>
</gene>
<dbReference type="Proteomes" id="UP000276864">
    <property type="component" value="Unassembled WGS sequence"/>
</dbReference>
<comment type="caution">
    <text evidence="8">The sequence shown here is derived from an EMBL/GenBank/DDBJ whole genome shotgun (WGS) entry which is preliminary data.</text>
</comment>
<dbReference type="EMBL" id="QWIK01000751">
    <property type="protein sequence ID" value="RMY01533.1"/>
    <property type="molecule type" value="Genomic_DNA"/>
</dbReference>
<dbReference type="CDD" id="cd11040">
    <property type="entry name" value="CYP7_CYP8-like"/>
    <property type="match status" value="1"/>
</dbReference>
<dbReference type="Gene3D" id="1.10.630.10">
    <property type="entry name" value="Cytochrome P450"/>
    <property type="match status" value="1"/>
</dbReference>
<comment type="cofactor">
    <cofactor evidence="1 5">
        <name>heme</name>
        <dbReference type="ChEBI" id="CHEBI:30413"/>
    </cofactor>
</comment>
<proteinExistence type="inferred from homology"/>
<feature type="transmembrane region" description="Helical" evidence="6">
    <location>
        <begin position="20"/>
        <end position="42"/>
    </location>
</feature>
<evidence type="ECO:0000256" key="3">
    <source>
        <dbReference type="ARBA" id="ARBA00022723"/>
    </source>
</evidence>
<evidence type="ECO:0000256" key="1">
    <source>
        <dbReference type="ARBA" id="ARBA00001971"/>
    </source>
</evidence>
<dbReference type="Proteomes" id="UP000281245">
    <property type="component" value="Unassembled WGS sequence"/>
</dbReference>
<keyword evidence="6" id="KW-0812">Transmembrane</keyword>
<dbReference type="PANTHER" id="PTHR47582">
    <property type="entry name" value="P450, PUTATIVE (EUROFUNG)-RELATED"/>
    <property type="match status" value="1"/>
</dbReference>
<dbReference type="GO" id="GO:0020037">
    <property type="term" value="F:heme binding"/>
    <property type="evidence" value="ECO:0007669"/>
    <property type="project" value="InterPro"/>
</dbReference>
<dbReference type="GO" id="GO:0016705">
    <property type="term" value="F:oxidoreductase activity, acting on paired donors, with incorporation or reduction of molecular oxygen"/>
    <property type="evidence" value="ECO:0007669"/>
    <property type="project" value="InterPro"/>
</dbReference>
<dbReference type="InterPro" id="IPR001128">
    <property type="entry name" value="Cyt_P450"/>
</dbReference>
<dbReference type="AlphaFoldDB" id="A0A3M6YF07"/>
<keyword evidence="6" id="KW-1133">Transmembrane helix</keyword>
<evidence type="ECO:0000313" key="13">
    <source>
        <dbReference type="Proteomes" id="UP000281245"/>
    </source>
</evidence>
<dbReference type="EMBL" id="QWIM01000919">
    <property type="protein sequence ID" value="RMY29846.1"/>
    <property type="molecule type" value="Genomic_DNA"/>
</dbReference>
<evidence type="ECO:0000313" key="12">
    <source>
        <dbReference type="Proteomes" id="UP000276864"/>
    </source>
</evidence>
<reference evidence="11 12" key="1">
    <citation type="journal article" date="2018" name="BMC Genomics">
        <title>Genomic evidence for intraspecific hybridization in a clonal and extremely halotolerant yeast.</title>
        <authorList>
            <person name="Gostincar C."/>
            <person name="Stajich J.E."/>
            <person name="Zupancic J."/>
            <person name="Zalar P."/>
            <person name="Gunde-Cimerman N."/>
        </authorList>
    </citation>
    <scope>NUCLEOTIDE SEQUENCE [LARGE SCALE GENOMIC DNA]</scope>
    <source>
        <strain evidence="10 12">EXF-6651</strain>
        <strain evidence="8 14">EXF-6654</strain>
        <strain evidence="7 13">EXF-6656</strain>
        <strain evidence="9 11">EXF-6669</strain>
    </source>
</reference>
<keyword evidence="6" id="KW-0472">Membrane</keyword>
<evidence type="ECO:0000313" key="9">
    <source>
        <dbReference type="EMBL" id="RMY07707.1"/>
    </source>
</evidence>
<dbReference type="PANTHER" id="PTHR47582:SF1">
    <property type="entry name" value="P450, PUTATIVE (EUROFUNG)-RELATED"/>
    <property type="match status" value="1"/>
</dbReference>
<keyword evidence="3 5" id="KW-0479">Metal-binding</keyword>
<dbReference type="InterPro" id="IPR036396">
    <property type="entry name" value="Cyt_P450_sf"/>
</dbReference>
<dbReference type="Pfam" id="PF00067">
    <property type="entry name" value="p450"/>
    <property type="match status" value="1"/>
</dbReference>